<dbReference type="Proteomes" id="UP001166674">
    <property type="component" value="Unassembled WGS sequence"/>
</dbReference>
<gene>
    <name evidence="1" type="ORF">SUZIE_172320</name>
</gene>
<protein>
    <submittedName>
        <fullName evidence="1">GRB2-associated-binding protein 2</fullName>
    </submittedName>
</protein>
<keyword evidence="2" id="KW-1185">Reference proteome</keyword>
<evidence type="ECO:0000313" key="1">
    <source>
        <dbReference type="EMBL" id="MBZ3883315.1"/>
    </source>
</evidence>
<name>A0AA41N3X7_SCICA</name>
<sequence>MHKWVQSNCKVCGFQQEFESIASFPDTLKDSQSGTESVRPSAESRSLRVSFLQPARTVVHHLNEAHSEDDYLPPCMGPSTLLAMGGACLIAQHIHNPRSPESDHFYSLNCPCEALPSYKVLVRRSKIQPPSVDCSLKPGLKGKYTLSLSQPWTTSKSAGFAYVSDGSRTWGLDIR</sequence>
<reference evidence="1" key="1">
    <citation type="submission" date="2020-03" db="EMBL/GenBank/DDBJ databases">
        <title>Studies in the Genomics of Life Span.</title>
        <authorList>
            <person name="Glass D."/>
        </authorList>
    </citation>
    <scope>NUCLEOTIDE SEQUENCE</scope>
    <source>
        <strain evidence="1">SUZIE</strain>
        <tissue evidence="1">Muscle</tissue>
    </source>
</reference>
<accession>A0AA41N3X7</accession>
<evidence type="ECO:0000313" key="2">
    <source>
        <dbReference type="Proteomes" id="UP001166674"/>
    </source>
</evidence>
<proteinExistence type="predicted"/>
<dbReference type="AlphaFoldDB" id="A0AA41N3X7"/>
<comment type="caution">
    <text evidence="1">The sequence shown here is derived from an EMBL/GenBank/DDBJ whole genome shotgun (WGS) entry which is preliminary data.</text>
</comment>
<organism evidence="1 2">
    <name type="scientific">Sciurus carolinensis</name>
    <name type="common">Eastern gray squirrel</name>
    <dbReference type="NCBI Taxonomy" id="30640"/>
    <lineage>
        <taxon>Eukaryota</taxon>
        <taxon>Metazoa</taxon>
        <taxon>Chordata</taxon>
        <taxon>Craniata</taxon>
        <taxon>Vertebrata</taxon>
        <taxon>Euteleostomi</taxon>
        <taxon>Mammalia</taxon>
        <taxon>Eutheria</taxon>
        <taxon>Euarchontoglires</taxon>
        <taxon>Glires</taxon>
        <taxon>Rodentia</taxon>
        <taxon>Sciuromorpha</taxon>
        <taxon>Sciuridae</taxon>
        <taxon>Sciurinae</taxon>
        <taxon>Sciurini</taxon>
        <taxon>Sciurus</taxon>
    </lineage>
</organism>
<dbReference type="EMBL" id="JAATJV010386475">
    <property type="protein sequence ID" value="MBZ3883315.1"/>
    <property type="molecule type" value="Genomic_DNA"/>
</dbReference>